<dbReference type="VEuPathDB" id="VectorBase:GMOY011371"/>
<evidence type="ECO:0000313" key="1">
    <source>
        <dbReference type="EnsemblMetazoa" id="GMOY011371-PA"/>
    </source>
</evidence>
<accession>A0A1B0GDJ6</accession>
<dbReference type="Proteomes" id="UP000092444">
    <property type="component" value="Unassembled WGS sequence"/>
</dbReference>
<proteinExistence type="predicted"/>
<dbReference type="EMBL" id="CCAG010011923">
    <property type="status" value="NOT_ANNOTATED_CDS"/>
    <property type="molecule type" value="Genomic_DNA"/>
</dbReference>
<reference evidence="1" key="1">
    <citation type="submission" date="2020-05" db="UniProtKB">
        <authorList>
            <consortium name="EnsemblMetazoa"/>
        </authorList>
    </citation>
    <scope>IDENTIFICATION</scope>
    <source>
        <strain evidence="1">Yale</strain>
    </source>
</reference>
<evidence type="ECO:0000313" key="2">
    <source>
        <dbReference type="Proteomes" id="UP000092444"/>
    </source>
</evidence>
<protein>
    <submittedName>
        <fullName evidence="1">Uncharacterized protein</fullName>
    </submittedName>
</protein>
<organism evidence="1 2">
    <name type="scientific">Glossina morsitans morsitans</name>
    <name type="common">Savannah tsetse fly</name>
    <dbReference type="NCBI Taxonomy" id="37546"/>
    <lineage>
        <taxon>Eukaryota</taxon>
        <taxon>Metazoa</taxon>
        <taxon>Ecdysozoa</taxon>
        <taxon>Arthropoda</taxon>
        <taxon>Hexapoda</taxon>
        <taxon>Insecta</taxon>
        <taxon>Pterygota</taxon>
        <taxon>Neoptera</taxon>
        <taxon>Endopterygota</taxon>
        <taxon>Diptera</taxon>
        <taxon>Brachycera</taxon>
        <taxon>Muscomorpha</taxon>
        <taxon>Hippoboscoidea</taxon>
        <taxon>Glossinidae</taxon>
        <taxon>Glossina</taxon>
    </lineage>
</organism>
<sequence length="88" mass="9919">MKQFEKTENSTLNLQGKSKGNVVRWSFINPDWDFAKCESEANIRWLFAESEEEKKRLGPNNRGSVAGNSGVYDIVVDQLLAKIDGAIE</sequence>
<dbReference type="EnsemblMetazoa" id="GMOY011371-RA">
    <property type="protein sequence ID" value="GMOY011371-PA"/>
    <property type="gene ID" value="GMOY011371"/>
</dbReference>
<dbReference type="STRING" id="37546.A0A1B0GDJ6"/>
<keyword evidence="2" id="KW-1185">Reference proteome</keyword>
<dbReference type="AlphaFoldDB" id="A0A1B0GDJ6"/>
<name>A0A1B0GDJ6_GLOMM</name>